<proteinExistence type="predicted"/>
<accession>A0A9P5P5J1</accession>
<evidence type="ECO:0000256" key="1">
    <source>
        <dbReference type="SAM" id="SignalP"/>
    </source>
</evidence>
<gene>
    <name evidence="2" type="ORF">BDP27DRAFT_1374256</name>
</gene>
<dbReference type="AlphaFoldDB" id="A0A9P5P5J1"/>
<keyword evidence="3" id="KW-1185">Reference proteome</keyword>
<evidence type="ECO:0000313" key="3">
    <source>
        <dbReference type="Proteomes" id="UP000772434"/>
    </source>
</evidence>
<keyword evidence="1" id="KW-0732">Signal</keyword>
<protein>
    <submittedName>
        <fullName evidence="2">Uncharacterized protein</fullName>
    </submittedName>
</protein>
<feature type="chain" id="PRO_5040392428" evidence="1">
    <location>
        <begin position="19"/>
        <end position="118"/>
    </location>
</feature>
<sequence length="118" mass="12254">MHLKLSFVTAALATLAVAIPTGPPPAPAPAPLAEANEAGTRAPDHGYAALTNAANQDVQVGTVVTGISAPLYINLNSSTEISAYSILERKSLICKIKKRLCADVSVSPHVAATTMYRE</sequence>
<name>A0A9P5P5J1_9AGAR</name>
<evidence type="ECO:0000313" key="2">
    <source>
        <dbReference type="EMBL" id="KAF9043468.1"/>
    </source>
</evidence>
<dbReference type="Proteomes" id="UP000772434">
    <property type="component" value="Unassembled WGS sequence"/>
</dbReference>
<feature type="signal peptide" evidence="1">
    <location>
        <begin position="1"/>
        <end position="18"/>
    </location>
</feature>
<comment type="caution">
    <text evidence="2">The sequence shown here is derived from an EMBL/GenBank/DDBJ whole genome shotgun (WGS) entry which is preliminary data.</text>
</comment>
<reference evidence="2" key="1">
    <citation type="submission" date="2020-11" db="EMBL/GenBank/DDBJ databases">
        <authorList>
            <consortium name="DOE Joint Genome Institute"/>
            <person name="Ahrendt S."/>
            <person name="Riley R."/>
            <person name="Andreopoulos W."/>
            <person name="Labutti K."/>
            <person name="Pangilinan J."/>
            <person name="Ruiz-Duenas F.J."/>
            <person name="Barrasa J.M."/>
            <person name="Sanchez-Garcia M."/>
            <person name="Camarero S."/>
            <person name="Miyauchi S."/>
            <person name="Serrano A."/>
            <person name="Linde D."/>
            <person name="Babiker R."/>
            <person name="Drula E."/>
            <person name="Ayuso-Fernandez I."/>
            <person name="Pacheco R."/>
            <person name="Padilla G."/>
            <person name="Ferreira P."/>
            <person name="Barriuso J."/>
            <person name="Kellner H."/>
            <person name="Castanera R."/>
            <person name="Alfaro M."/>
            <person name="Ramirez L."/>
            <person name="Pisabarro A.G."/>
            <person name="Kuo A."/>
            <person name="Tritt A."/>
            <person name="Lipzen A."/>
            <person name="He G."/>
            <person name="Yan M."/>
            <person name="Ng V."/>
            <person name="Cullen D."/>
            <person name="Martin F."/>
            <person name="Rosso M.-N."/>
            <person name="Henrissat B."/>
            <person name="Hibbett D."/>
            <person name="Martinez A.T."/>
            <person name="Grigoriev I.V."/>
        </authorList>
    </citation>
    <scope>NUCLEOTIDE SEQUENCE</scope>
    <source>
        <strain evidence="2">AH 40177</strain>
    </source>
</reference>
<dbReference type="EMBL" id="JADNRY010000537">
    <property type="protein sequence ID" value="KAF9043468.1"/>
    <property type="molecule type" value="Genomic_DNA"/>
</dbReference>
<organism evidence="2 3">
    <name type="scientific">Rhodocollybia butyracea</name>
    <dbReference type="NCBI Taxonomy" id="206335"/>
    <lineage>
        <taxon>Eukaryota</taxon>
        <taxon>Fungi</taxon>
        <taxon>Dikarya</taxon>
        <taxon>Basidiomycota</taxon>
        <taxon>Agaricomycotina</taxon>
        <taxon>Agaricomycetes</taxon>
        <taxon>Agaricomycetidae</taxon>
        <taxon>Agaricales</taxon>
        <taxon>Marasmiineae</taxon>
        <taxon>Omphalotaceae</taxon>
        <taxon>Rhodocollybia</taxon>
    </lineage>
</organism>